<gene>
    <name evidence="4 9" type="primary">truA</name>
    <name evidence="9" type="ORF">FHP08_17360</name>
</gene>
<evidence type="ECO:0000259" key="8">
    <source>
        <dbReference type="Pfam" id="PF01416"/>
    </source>
</evidence>
<feature type="domain" description="Pseudouridine synthase I TruA alpha/beta" evidence="8">
    <location>
        <begin position="9"/>
        <end position="103"/>
    </location>
</feature>
<organism evidence="9 10">
    <name type="scientific">Zeimonas arvi</name>
    <dbReference type="NCBI Taxonomy" id="2498847"/>
    <lineage>
        <taxon>Bacteria</taxon>
        <taxon>Pseudomonadati</taxon>
        <taxon>Pseudomonadota</taxon>
        <taxon>Betaproteobacteria</taxon>
        <taxon>Burkholderiales</taxon>
        <taxon>Burkholderiaceae</taxon>
        <taxon>Zeimonas</taxon>
    </lineage>
</organism>
<feature type="domain" description="Pseudouridine synthase I TruA alpha/beta" evidence="8">
    <location>
        <begin position="144"/>
        <end position="245"/>
    </location>
</feature>
<comment type="function">
    <text evidence="4">Formation of pseudouridine at positions 38, 39 and 40 in the anticodon stem and loop of transfer RNAs.</text>
</comment>
<evidence type="ECO:0000256" key="7">
    <source>
        <dbReference type="RuleBase" id="RU003792"/>
    </source>
</evidence>
<evidence type="ECO:0000313" key="10">
    <source>
        <dbReference type="Proteomes" id="UP000321548"/>
    </source>
</evidence>
<evidence type="ECO:0000256" key="5">
    <source>
        <dbReference type="PIRSR" id="PIRSR001430-1"/>
    </source>
</evidence>
<evidence type="ECO:0000256" key="6">
    <source>
        <dbReference type="PIRSR" id="PIRSR001430-2"/>
    </source>
</evidence>
<comment type="subunit">
    <text evidence="4">Homodimer.</text>
</comment>
<dbReference type="SUPFAM" id="SSF55120">
    <property type="entry name" value="Pseudouridine synthase"/>
    <property type="match status" value="1"/>
</dbReference>
<dbReference type="GO" id="GO:0160147">
    <property type="term" value="F:tRNA pseudouridine(38-40) synthase activity"/>
    <property type="evidence" value="ECO:0007669"/>
    <property type="project" value="UniProtKB-EC"/>
</dbReference>
<feature type="binding site" evidence="4 6">
    <location>
        <position position="110"/>
    </location>
    <ligand>
        <name>substrate</name>
    </ligand>
</feature>
<dbReference type="EMBL" id="VDUY01000009">
    <property type="protein sequence ID" value="TXL62597.1"/>
    <property type="molecule type" value="Genomic_DNA"/>
</dbReference>
<keyword evidence="2 4" id="KW-0819">tRNA processing</keyword>
<dbReference type="OrthoDB" id="9811823at2"/>
<dbReference type="Proteomes" id="UP000321548">
    <property type="component" value="Unassembled WGS sequence"/>
</dbReference>
<accession>A0A5C8NNE1</accession>
<comment type="caution">
    <text evidence="4">Lacks conserved residue(s) required for the propagation of feature annotation.</text>
</comment>
<evidence type="ECO:0000256" key="3">
    <source>
        <dbReference type="ARBA" id="ARBA00023235"/>
    </source>
</evidence>
<dbReference type="Gene3D" id="3.30.70.580">
    <property type="entry name" value="Pseudouridine synthase I, catalytic domain, N-terminal subdomain"/>
    <property type="match status" value="1"/>
</dbReference>
<dbReference type="EC" id="5.4.99.12" evidence="4"/>
<dbReference type="PANTHER" id="PTHR11142:SF0">
    <property type="entry name" value="TRNA PSEUDOURIDINE SYNTHASE-LIKE 1"/>
    <property type="match status" value="1"/>
</dbReference>
<dbReference type="Gene3D" id="3.30.70.660">
    <property type="entry name" value="Pseudouridine synthase I, catalytic domain, C-terminal subdomain"/>
    <property type="match status" value="1"/>
</dbReference>
<evidence type="ECO:0000313" key="9">
    <source>
        <dbReference type="EMBL" id="TXL62597.1"/>
    </source>
</evidence>
<keyword evidence="3 4" id="KW-0413">Isomerase</keyword>
<dbReference type="FunFam" id="3.30.70.580:FF:000001">
    <property type="entry name" value="tRNA pseudouridine synthase A"/>
    <property type="match status" value="1"/>
</dbReference>
<dbReference type="InterPro" id="IPR020095">
    <property type="entry name" value="PsdUridine_synth_TruA_C"/>
</dbReference>
<dbReference type="AlphaFoldDB" id="A0A5C8NNE1"/>
<dbReference type="NCBIfam" id="TIGR00071">
    <property type="entry name" value="hisT_truA"/>
    <property type="match status" value="1"/>
</dbReference>
<dbReference type="PIRSF" id="PIRSF001430">
    <property type="entry name" value="tRNA_psdUrid_synth"/>
    <property type="match status" value="1"/>
</dbReference>
<evidence type="ECO:0000256" key="4">
    <source>
        <dbReference type="HAMAP-Rule" id="MF_00171"/>
    </source>
</evidence>
<dbReference type="HAMAP" id="MF_00171">
    <property type="entry name" value="TruA"/>
    <property type="match status" value="1"/>
</dbReference>
<evidence type="ECO:0000256" key="1">
    <source>
        <dbReference type="ARBA" id="ARBA00009375"/>
    </source>
</evidence>
<reference evidence="9 10" key="1">
    <citation type="submission" date="2019-06" db="EMBL/GenBank/DDBJ databases">
        <title>Quisquiliibacterium sp. nov., isolated from a maize field.</title>
        <authorList>
            <person name="Lin S.-Y."/>
            <person name="Tsai C.-F."/>
            <person name="Young C.-C."/>
        </authorList>
    </citation>
    <scope>NUCLEOTIDE SEQUENCE [LARGE SCALE GENOMIC DNA]</scope>
    <source>
        <strain evidence="9 10">CC-CFT501</strain>
    </source>
</reference>
<dbReference type="CDD" id="cd02570">
    <property type="entry name" value="PseudoU_synth_EcTruA"/>
    <property type="match status" value="1"/>
</dbReference>
<dbReference type="InterPro" id="IPR020094">
    <property type="entry name" value="TruA/RsuA/RluB/E/F_N"/>
</dbReference>
<comment type="similarity">
    <text evidence="1 4 7">Belongs to the tRNA pseudouridine synthase TruA family.</text>
</comment>
<proteinExistence type="inferred from homology"/>
<dbReference type="Pfam" id="PF01416">
    <property type="entry name" value="PseudoU_synth_1"/>
    <property type="match status" value="2"/>
</dbReference>
<comment type="caution">
    <text evidence="9">The sequence shown here is derived from an EMBL/GenBank/DDBJ whole genome shotgun (WGS) entry which is preliminary data.</text>
</comment>
<dbReference type="RefSeq" id="WP_147705770.1">
    <property type="nucleotide sequence ID" value="NZ_VDUY01000009.1"/>
</dbReference>
<dbReference type="InterPro" id="IPR020097">
    <property type="entry name" value="PsdUridine_synth_TruA_a/b_dom"/>
</dbReference>
<dbReference type="PANTHER" id="PTHR11142">
    <property type="entry name" value="PSEUDOURIDYLATE SYNTHASE"/>
    <property type="match status" value="1"/>
</dbReference>
<comment type="catalytic activity">
    <reaction evidence="4 7">
        <text>uridine(38/39/40) in tRNA = pseudouridine(38/39/40) in tRNA</text>
        <dbReference type="Rhea" id="RHEA:22376"/>
        <dbReference type="Rhea" id="RHEA-COMP:10085"/>
        <dbReference type="Rhea" id="RHEA-COMP:10087"/>
        <dbReference type="ChEBI" id="CHEBI:65314"/>
        <dbReference type="ChEBI" id="CHEBI:65315"/>
        <dbReference type="EC" id="5.4.99.12"/>
    </reaction>
</comment>
<dbReference type="InterPro" id="IPR020103">
    <property type="entry name" value="PsdUridine_synth_cat_dom_sf"/>
</dbReference>
<dbReference type="InterPro" id="IPR001406">
    <property type="entry name" value="PsdUridine_synth_TruA"/>
</dbReference>
<dbReference type="GO" id="GO:0003723">
    <property type="term" value="F:RNA binding"/>
    <property type="evidence" value="ECO:0007669"/>
    <property type="project" value="InterPro"/>
</dbReference>
<name>A0A5C8NNE1_9BURK</name>
<feature type="active site" description="Nucleophile" evidence="4 5">
    <location>
        <position position="52"/>
    </location>
</feature>
<sequence length="267" mass="29321">MARLALILAYDGSVFQGWQTQPTGRGVQDHLEQALAAIAGHPVATICAGRTDAGVHALRQVVHFDSRAVRPGSAWVRGVNAHLPPQVAVREAREVDEAFHARYGASLRRYRYLIHRSPVRHPLLAGRAGWIFRPIDTDRLRASASTLVGEHDFSAFRSSECQAASPVRRIDTIEIAEHGPLLLMSFVGNAFLHHMIRNIVGTLLMAADGRRPVEWVGEVLASRDRRLAAPTFAPDGLYLDGARYDSRFGVDAWGPDEGLDGMLAALR</sequence>
<evidence type="ECO:0000256" key="2">
    <source>
        <dbReference type="ARBA" id="ARBA00022694"/>
    </source>
</evidence>
<protein>
    <recommendedName>
        <fullName evidence="4">tRNA pseudouridine synthase A</fullName>
        <ecNumber evidence="4">5.4.99.12</ecNumber>
    </recommendedName>
    <alternativeName>
        <fullName evidence="4">tRNA pseudouridine(38-40) synthase</fullName>
    </alternativeName>
    <alternativeName>
        <fullName evidence="4">tRNA pseudouridylate synthase I</fullName>
    </alternativeName>
    <alternativeName>
        <fullName evidence="4">tRNA-uridine isomerase I</fullName>
    </alternativeName>
</protein>
<dbReference type="GO" id="GO:0031119">
    <property type="term" value="P:tRNA pseudouridine synthesis"/>
    <property type="evidence" value="ECO:0007669"/>
    <property type="project" value="UniProtKB-UniRule"/>
</dbReference>
<keyword evidence="10" id="KW-1185">Reference proteome</keyword>